<feature type="domain" description="R13L1/DRL21-like LRR repeat region" evidence="3">
    <location>
        <begin position="192"/>
        <end position="317"/>
    </location>
</feature>
<dbReference type="Proteomes" id="UP001341840">
    <property type="component" value="Unassembled WGS sequence"/>
</dbReference>
<keyword evidence="5" id="KW-1185">Reference proteome</keyword>
<evidence type="ECO:0000313" key="4">
    <source>
        <dbReference type="EMBL" id="MED6215920.1"/>
    </source>
</evidence>
<evidence type="ECO:0000256" key="1">
    <source>
        <dbReference type="ARBA" id="ARBA00022614"/>
    </source>
</evidence>
<reference evidence="4 5" key="1">
    <citation type="journal article" date="2023" name="Plants (Basel)">
        <title>Bridging the Gap: Combining Genomics and Transcriptomics Approaches to Understand Stylosanthes scabra, an Orphan Legume from the Brazilian Caatinga.</title>
        <authorList>
            <person name="Ferreira-Neto J.R.C."/>
            <person name="da Silva M.D."/>
            <person name="Binneck E."/>
            <person name="de Melo N.F."/>
            <person name="da Silva R.H."/>
            <person name="de Melo A.L.T.M."/>
            <person name="Pandolfi V."/>
            <person name="Bustamante F.O."/>
            <person name="Brasileiro-Vidal A.C."/>
            <person name="Benko-Iseppon A.M."/>
        </authorList>
    </citation>
    <scope>NUCLEOTIDE SEQUENCE [LARGE SCALE GENOMIC DNA]</scope>
    <source>
        <tissue evidence="4">Leaves</tissue>
    </source>
</reference>
<dbReference type="PANTHER" id="PTHR47186">
    <property type="entry name" value="LEUCINE-RICH REPEAT-CONTAINING PROTEIN 57"/>
    <property type="match status" value="1"/>
</dbReference>
<evidence type="ECO:0000256" key="2">
    <source>
        <dbReference type="ARBA" id="ARBA00022737"/>
    </source>
</evidence>
<dbReference type="SMART" id="SM00369">
    <property type="entry name" value="LRR_TYP"/>
    <property type="match status" value="2"/>
</dbReference>
<dbReference type="InterPro" id="IPR056789">
    <property type="entry name" value="LRR_R13L1-DRL21"/>
</dbReference>
<gene>
    <name evidence="4" type="ORF">PIB30_002607</name>
</gene>
<protein>
    <recommendedName>
        <fullName evidence="3">R13L1/DRL21-like LRR repeat region domain-containing protein</fullName>
    </recommendedName>
</protein>
<proteinExistence type="predicted"/>
<keyword evidence="1" id="KW-0433">Leucine-rich repeat</keyword>
<name>A0ABU6Z008_9FABA</name>
<dbReference type="Gene3D" id="3.80.10.10">
    <property type="entry name" value="Ribonuclease Inhibitor"/>
    <property type="match status" value="3"/>
</dbReference>
<dbReference type="InterPro" id="IPR003591">
    <property type="entry name" value="Leu-rich_rpt_typical-subtyp"/>
</dbReference>
<dbReference type="EMBL" id="JASCZI010271865">
    <property type="protein sequence ID" value="MED6215920.1"/>
    <property type="molecule type" value="Genomic_DNA"/>
</dbReference>
<dbReference type="InterPro" id="IPR032675">
    <property type="entry name" value="LRR_dom_sf"/>
</dbReference>
<accession>A0ABU6Z008</accession>
<keyword evidence="2" id="KW-0677">Repeat</keyword>
<dbReference type="PANTHER" id="PTHR47186:SF26">
    <property type="entry name" value="LEUCINE-RICH REPEAT DOMAIN, L DOMAIN-CONTAINING PROTEIN-RELATED"/>
    <property type="match status" value="1"/>
</dbReference>
<dbReference type="SUPFAM" id="SSF52058">
    <property type="entry name" value="L domain-like"/>
    <property type="match status" value="2"/>
</dbReference>
<evidence type="ECO:0000313" key="5">
    <source>
        <dbReference type="Proteomes" id="UP001341840"/>
    </source>
</evidence>
<comment type="caution">
    <text evidence="4">The sequence shown here is derived from an EMBL/GenBank/DDBJ whole genome shotgun (WGS) entry which is preliminary data.</text>
</comment>
<organism evidence="4 5">
    <name type="scientific">Stylosanthes scabra</name>
    <dbReference type="NCBI Taxonomy" id="79078"/>
    <lineage>
        <taxon>Eukaryota</taxon>
        <taxon>Viridiplantae</taxon>
        <taxon>Streptophyta</taxon>
        <taxon>Embryophyta</taxon>
        <taxon>Tracheophyta</taxon>
        <taxon>Spermatophyta</taxon>
        <taxon>Magnoliopsida</taxon>
        <taxon>eudicotyledons</taxon>
        <taxon>Gunneridae</taxon>
        <taxon>Pentapetalae</taxon>
        <taxon>rosids</taxon>
        <taxon>fabids</taxon>
        <taxon>Fabales</taxon>
        <taxon>Fabaceae</taxon>
        <taxon>Papilionoideae</taxon>
        <taxon>50 kb inversion clade</taxon>
        <taxon>dalbergioids sensu lato</taxon>
        <taxon>Dalbergieae</taxon>
        <taxon>Pterocarpus clade</taxon>
        <taxon>Stylosanthes</taxon>
    </lineage>
</organism>
<evidence type="ECO:0000259" key="3">
    <source>
        <dbReference type="Pfam" id="PF25019"/>
    </source>
</evidence>
<dbReference type="Pfam" id="PF25019">
    <property type="entry name" value="LRR_R13L1-DRL21"/>
    <property type="match status" value="1"/>
</dbReference>
<sequence>MHDLLHDLAIFLAGNFYCRIEELCEEHEEKKVLARHFSHIERGSLGHPISEVFNSIVKMESLRTSLYLEDLLSMESMASKLKYLRVLSFRKLDVLPDSIGELIHLRYLNLSWTKINRLPESLCDLYNLRTLILHGCTKLTMLPNGMHNLVNLQHLDLRETHLKEMPGGISKLKQLRTLDYFVVGKNEDSGVRELGGLLNLHGSLHLKKLENIVDVKETENARMINKNLINELYLEWSSGNDMVSNTQIERDILDSLQPHNGLKELTITEYKGTIFPNWVGHSSYNKMTSVSLESCNNCFMLPSLGLLPSLKKLRIEGFRKLISVGMEFYKNEGDHRSSSIALFPSLEELEFRSMPCWEEWYLPDSEAFPQIKIIMIKYCLMLKKDMLSEVLTRIVSSSSDVSKVRKLEIKHDDLGYHRDMRLSGDTLSVWSFTSAMQLALKAMIIRNHLCCLQEMHISDCLSAAVSLRGNFLPKSLQILKISCCRYLKLVQGQHKYDLVELQIERSCDSLTWLSLDAFPNLKTLSIEECSNLESVSMSEPPHAALQSVKIKRCDKLVSFAGEGLAAPNLTHLELTECEKLEALPSYMNTLLPNLHTLRIDNCDDMCRVPEGGLSPNLKHLDIHEPFWGRFLMVNIEALTRLSIHGSIMRVKSFPYSLPQLPSLTTLNLSWFDSLETLECNELIRLTSLQELHIQYCWNLQYMEGEKLPSSLLLLDIFCCGLLGEECKNKHEQIWPKIEHIPTILVDGQQIV</sequence>